<feature type="region of interest" description="Disordered" evidence="1">
    <location>
        <begin position="420"/>
        <end position="440"/>
    </location>
</feature>
<reference evidence="2 4" key="1">
    <citation type="journal article" date="2018" name="PLoS Genet.">
        <title>Population sequencing reveals clonal diversity and ancestral inbreeding in the grapevine cultivar Chardonnay.</title>
        <authorList>
            <person name="Roach M.J."/>
            <person name="Johnson D.L."/>
            <person name="Bohlmann J."/>
            <person name="van Vuuren H.J."/>
            <person name="Jones S.J."/>
            <person name="Pretorius I.S."/>
            <person name="Schmidt S.A."/>
            <person name="Borneman A.R."/>
        </authorList>
    </citation>
    <scope>NUCLEOTIDE SEQUENCE [LARGE SCALE GENOMIC DNA]</scope>
    <source>
        <strain evidence="4">cv. Chardonnay</strain>
        <strain evidence="2">I10V1</strain>
        <tissue evidence="2">Leaf</tissue>
    </source>
</reference>
<dbReference type="EMBL" id="QGNW01000004">
    <property type="protein sequence ID" value="RVX21655.1"/>
    <property type="molecule type" value="Genomic_DNA"/>
</dbReference>
<feature type="region of interest" description="Disordered" evidence="1">
    <location>
        <begin position="328"/>
        <end position="371"/>
    </location>
</feature>
<protein>
    <submittedName>
        <fullName evidence="2">E3 ubiquitin-protein ligase RHF1A</fullName>
    </submittedName>
</protein>
<sequence>MADLTSSENPIFLSEFSAGAADDASEDSCSICLEPFSTDDPATVLSSLPTAGMNIIFSVFLNGHKEAKNAQFAGSFLSCKTLPGSQELLAAVEGERSPRSRNSSPTESTFLHHFQGDFGYDHDASYSDDSDLDEHIMQHVVAAASGAPYVHRRERQRSSGLGPSESLVFPPTDVPDVQTINTPSPEEYQNSGSVSSESNSPAHSDQSAINAQPLSSGVPSVVNMVSSTAANRDGLAKPRVIFDQPLPSSPRRPSPSDLLSFSDSIKSRLSAASARYKESISKGTRGFKEKLLSRNNSVKELSKGVQREMTAGIASVTRMIERLDPILKRTGASNPDSSFTGGTSNVSHKGKGVQENVITPSGNNGEISNDLSPDASPLASVTISDRVEVFPLQGASGILSEFGSLDDVNQQLLPQRSICNEQREEMRRGTSHDPHKMHEKTNDTLSLTWHGEAIAGNRA</sequence>
<evidence type="ECO:0000313" key="2">
    <source>
        <dbReference type="EMBL" id="RVW55516.1"/>
    </source>
</evidence>
<evidence type="ECO:0000256" key="1">
    <source>
        <dbReference type="SAM" id="MobiDB-lite"/>
    </source>
</evidence>
<organism evidence="2 4">
    <name type="scientific">Vitis vinifera</name>
    <name type="common">Grape</name>
    <dbReference type="NCBI Taxonomy" id="29760"/>
    <lineage>
        <taxon>Eukaryota</taxon>
        <taxon>Viridiplantae</taxon>
        <taxon>Streptophyta</taxon>
        <taxon>Embryophyta</taxon>
        <taxon>Tracheophyta</taxon>
        <taxon>Spermatophyta</taxon>
        <taxon>Magnoliopsida</taxon>
        <taxon>eudicotyledons</taxon>
        <taxon>Gunneridae</taxon>
        <taxon>Pentapetalae</taxon>
        <taxon>rosids</taxon>
        <taxon>Vitales</taxon>
        <taxon>Vitaceae</taxon>
        <taxon>Viteae</taxon>
        <taxon>Vitis</taxon>
    </lineage>
</organism>
<feature type="compositionally biased region" description="Polar residues" evidence="1">
    <location>
        <begin position="201"/>
        <end position="217"/>
    </location>
</feature>
<feature type="compositionally biased region" description="Low complexity" evidence="1">
    <location>
        <begin position="191"/>
        <end position="200"/>
    </location>
</feature>
<dbReference type="AlphaFoldDB" id="A0A438F6H9"/>
<name>A0A438F6H9_VITVI</name>
<evidence type="ECO:0000313" key="4">
    <source>
        <dbReference type="Proteomes" id="UP000288805"/>
    </source>
</evidence>
<feature type="compositionally biased region" description="Polar residues" evidence="1">
    <location>
        <begin position="331"/>
        <end position="347"/>
    </location>
</feature>
<dbReference type="EMBL" id="QGNW01001114">
    <property type="protein sequence ID" value="RVW55516.1"/>
    <property type="molecule type" value="Genomic_DNA"/>
</dbReference>
<dbReference type="Proteomes" id="UP000288805">
    <property type="component" value="Unassembled WGS sequence"/>
</dbReference>
<feature type="region of interest" description="Disordered" evidence="1">
    <location>
        <begin position="236"/>
        <end position="259"/>
    </location>
</feature>
<evidence type="ECO:0000313" key="3">
    <source>
        <dbReference type="EMBL" id="RVX21655.1"/>
    </source>
</evidence>
<gene>
    <name evidence="2" type="primary">RHF1A_1</name>
    <name evidence="3" type="synonym">RHF1A_0</name>
    <name evidence="3" type="ORF">CK203_001333</name>
    <name evidence="2" type="ORF">CK203_075222</name>
</gene>
<accession>A0A438F6H9</accession>
<feature type="compositionally biased region" description="Polar residues" evidence="1">
    <location>
        <begin position="356"/>
        <end position="371"/>
    </location>
</feature>
<proteinExistence type="predicted"/>
<feature type="compositionally biased region" description="Polar residues" evidence="1">
    <location>
        <begin position="178"/>
        <end position="190"/>
    </location>
</feature>
<feature type="region of interest" description="Disordered" evidence="1">
    <location>
        <begin position="148"/>
        <end position="217"/>
    </location>
</feature>
<feature type="compositionally biased region" description="Basic and acidic residues" evidence="1">
    <location>
        <begin position="421"/>
        <end position="440"/>
    </location>
</feature>
<comment type="caution">
    <text evidence="2">The sequence shown here is derived from an EMBL/GenBank/DDBJ whole genome shotgun (WGS) entry which is preliminary data.</text>
</comment>